<dbReference type="GO" id="GO:1990077">
    <property type="term" value="C:primosome complex"/>
    <property type="evidence" value="ECO:0007669"/>
    <property type="project" value="UniProtKB-KW"/>
</dbReference>
<dbReference type="RefSeq" id="WP_021249015.1">
    <property type="nucleotide sequence ID" value="NZ_ATJV01000048.1"/>
</dbReference>
<dbReference type="Proteomes" id="UP000015455">
    <property type="component" value="Unassembled WGS sequence"/>
</dbReference>
<keyword evidence="1" id="KW-0240">DNA-directed RNA polymerase</keyword>
<keyword evidence="2" id="KW-0639">Primosome</keyword>
<evidence type="ECO:0000256" key="3">
    <source>
        <dbReference type="ARBA" id="ARBA00022679"/>
    </source>
</evidence>
<dbReference type="SUPFAM" id="SSF57783">
    <property type="entry name" value="Zinc beta-ribbon"/>
    <property type="match status" value="1"/>
</dbReference>
<dbReference type="SMART" id="SM00778">
    <property type="entry name" value="Prim_Zn_Ribbon"/>
    <property type="match status" value="1"/>
</dbReference>
<evidence type="ECO:0000256" key="5">
    <source>
        <dbReference type="ARBA" id="ARBA00022705"/>
    </source>
</evidence>
<dbReference type="InterPro" id="IPR013237">
    <property type="entry name" value="Phage_T7_Gp4_N"/>
</dbReference>
<dbReference type="GO" id="GO:0016779">
    <property type="term" value="F:nucleotidyltransferase activity"/>
    <property type="evidence" value="ECO:0007669"/>
    <property type="project" value="UniProtKB-KW"/>
</dbReference>
<dbReference type="PATRIC" id="fig|1348657.5.peg.1591"/>
<dbReference type="GO" id="GO:0006269">
    <property type="term" value="P:DNA replication, synthesis of primer"/>
    <property type="evidence" value="ECO:0007669"/>
    <property type="project" value="UniProtKB-KW"/>
</dbReference>
<feature type="domain" description="DNA primase/helicase Gp4 N-terminal Bacteriophage T7-like" evidence="7">
    <location>
        <begin position="31"/>
        <end position="67"/>
    </location>
</feature>
<evidence type="ECO:0000256" key="6">
    <source>
        <dbReference type="ARBA" id="ARBA00023163"/>
    </source>
</evidence>
<dbReference type="GO" id="GO:0004386">
    <property type="term" value="F:helicase activity"/>
    <property type="evidence" value="ECO:0007669"/>
    <property type="project" value="InterPro"/>
</dbReference>
<dbReference type="InterPro" id="IPR006171">
    <property type="entry name" value="TOPRIM_dom"/>
</dbReference>
<evidence type="ECO:0000313" key="8">
    <source>
        <dbReference type="EMBL" id="EPZ16173.1"/>
    </source>
</evidence>
<dbReference type="OrthoDB" id="8967890at2"/>
<evidence type="ECO:0000259" key="7">
    <source>
        <dbReference type="SMART" id="SM00778"/>
    </source>
</evidence>
<dbReference type="AlphaFoldDB" id="T0B042"/>
<dbReference type="eggNOG" id="COG4643">
    <property type="taxonomic scope" value="Bacteria"/>
</dbReference>
<keyword evidence="5" id="KW-0235">DNA replication</keyword>
<keyword evidence="4" id="KW-0548">Nucleotidyltransferase</keyword>
<dbReference type="Pfam" id="PF23639">
    <property type="entry name" value="DUF7146"/>
    <property type="match status" value="1"/>
</dbReference>
<keyword evidence="3" id="KW-0808">Transferase</keyword>
<keyword evidence="9" id="KW-1185">Reference proteome</keyword>
<evidence type="ECO:0000256" key="4">
    <source>
        <dbReference type="ARBA" id="ARBA00022695"/>
    </source>
</evidence>
<dbReference type="Gene3D" id="3.90.580.10">
    <property type="entry name" value="Zinc finger, CHC2-type domain"/>
    <property type="match status" value="1"/>
</dbReference>
<dbReference type="EMBL" id="ATJV01000048">
    <property type="protein sequence ID" value="EPZ16173.1"/>
    <property type="molecule type" value="Genomic_DNA"/>
</dbReference>
<evidence type="ECO:0000256" key="2">
    <source>
        <dbReference type="ARBA" id="ARBA00022515"/>
    </source>
</evidence>
<dbReference type="Pfam" id="PF13362">
    <property type="entry name" value="Toprim_3"/>
    <property type="match status" value="1"/>
</dbReference>
<keyword evidence="6" id="KW-0804">Transcription</keyword>
<evidence type="ECO:0000313" key="9">
    <source>
        <dbReference type="Proteomes" id="UP000015455"/>
    </source>
</evidence>
<reference evidence="8 9" key="1">
    <citation type="submission" date="2013-06" db="EMBL/GenBank/DDBJ databases">
        <title>Draft genome sequence of Thauera terpenica.</title>
        <authorList>
            <person name="Liu B."/>
            <person name="Frostegard A.H."/>
            <person name="Shapleigh J.P."/>
        </authorList>
    </citation>
    <scope>NUCLEOTIDE SEQUENCE [LARGE SCALE GENOMIC DNA]</scope>
    <source>
        <strain evidence="8 9">58Eu</strain>
    </source>
</reference>
<organism evidence="8 9">
    <name type="scientific">Thauera terpenica 58Eu</name>
    <dbReference type="NCBI Taxonomy" id="1348657"/>
    <lineage>
        <taxon>Bacteria</taxon>
        <taxon>Pseudomonadati</taxon>
        <taxon>Pseudomonadota</taxon>
        <taxon>Betaproteobacteria</taxon>
        <taxon>Rhodocyclales</taxon>
        <taxon>Zoogloeaceae</taxon>
        <taxon>Thauera</taxon>
    </lineage>
</organism>
<proteinExistence type="predicted"/>
<protein>
    <recommendedName>
        <fullName evidence="7">DNA primase/helicase Gp4 N-terminal Bacteriophage T7-like domain-containing protein</fullName>
    </recommendedName>
</protein>
<accession>T0B042</accession>
<gene>
    <name evidence="8" type="ORF">M622_03065</name>
</gene>
<dbReference type="GO" id="GO:0000428">
    <property type="term" value="C:DNA-directed RNA polymerase complex"/>
    <property type="evidence" value="ECO:0007669"/>
    <property type="project" value="UniProtKB-KW"/>
</dbReference>
<sequence length="311" mass="33824">MSDRLDVRHIAQGRWRSILTVLGMDERALSGKHGPCPMCGGRDRFRFDDKDGRGTYFCSGCGAGDGVQLAMGITGLSFRDVAAEVERIAGKIKPTATRTERTDDDKLHALRRAFKESRPIQREDEAYRYLAGRGLRLHDLPESIRTHPGMAYLDDGKMLGTLPAMLATVTDATGRAVSMHRTYVEDGQKAAVPAPRKMMQGLPLAGAAIRLTPVSRSLGMAEGIETALAAAELFEVPTWSCISTSGIESFEPPAGVGHVIIFADNDANFAGQAAAYRAAHRLALRSIEAEVVIPPQVGDWLDELNRRRPPT</sequence>
<dbReference type="Pfam" id="PF08273">
    <property type="entry name" value="Zn_Ribbon_Prim"/>
    <property type="match status" value="1"/>
</dbReference>
<dbReference type="GO" id="GO:0003677">
    <property type="term" value="F:DNA binding"/>
    <property type="evidence" value="ECO:0007669"/>
    <property type="project" value="InterPro"/>
</dbReference>
<dbReference type="InterPro" id="IPR036977">
    <property type="entry name" value="DNA_primase_Znf_CHC2"/>
</dbReference>
<comment type="caution">
    <text evidence="8">The sequence shown here is derived from an EMBL/GenBank/DDBJ whole genome shotgun (WGS) entry which is preliminary data.</text>
</comment>
<evidence type="ECO:0000256" key="1">
    <source>
        <dbReference type="ARBA" id="ARBA00022478"/>
    </source>
</evidence>
<dbReference type="InterPro" id="IPR055570">
    <property type="entry name" value="DUF7146"/>
</dbReference>
<dbReference type="GO" id="GO:0008270">
    <property type="term" value="F:zinc ion binding"/>
    <property type="evidence" value="ECO:0007669"/>
    <property type="project" value="InterPro"/>
</dbReference>
<name>T0B042_9RHOO</name>
<dbReference type="STRING" id="1348657.M622_03065"/>